<evidence type="ECO:0000256" key="3">
    <source>
        <dbReference type="ARBA" id="ARBA00022475"/>
    </source>
</evidence>
<organism evidence="8 9">
    <name type="scientific">Neorhizobium galegae bv. officinalis</name>
    <dbReference type="NCBI Taxonomy" id="323656"/>
    <lineage>
        <taxon>Bacteria</taxon>
        <taxon>Pseudomonadati</taxon>
        <taxon>Pseudomonadota</taxon>
        <taxon>Alphaproteobacteria</taxon>
        <taxon>Hyphomicrobiales</taxon>
        <taxon>Rhizobiaceae</taxon>
        <taxon>Rhizobium/Agrobacterium group</taxon>
        <taxon>Neorhizobium</taxon>
    </lineage>
</organism>
<feature type="transmembrane region" description="Helical" evidence="7">
    <location>
        <begin position="148"/>
        <end position="164"/>
    </location>
</feature>
<protein>
    <submittedName>
        <fullName evidence="8">DoxX family protein</fullName>
    </submittedName>
</protein>
<comment type="subcellular location">
    <subcellularLocation>
        <location evidence="1">Cell membrane</location>
        <topology evidence="1">Multi-pass membrane protein</topology>
    </subcellularLocation>
</comment>
<evidence type="ECO:0000256" key="7">
    <source>
        <dbReference type="SAM" id="Phobius"/>
    </source>
</evidence>
<keyword evidence="4 7" id="KW-0812">Transmembrane</keyword>
<evidence type="ECO:0000256" key="5">
    <source>
        <dbReference type="ARBA" id="ARBA00022989"/>
    </source>
</evidence>
<feature type="transmembrane region" description="Helical" evidence="7">
    <location>
        <begin position="119"/>
        <end position="136"/>
    </location>
</feature>
<dbReference type="InterPro" id="IPR051907">
    <property type="entry name" value="DoxX-like_oxidoreductase"/>
</dbReference>
<dbReference type="InterPro" id="IPR032808">
    <property type="entry name" value="DoxX"/>
</dbReference>
<accession>A0A0T7FED1</accession>
<evidence type="ECO:0000313" key="9">
    <source>
        <dbReference type="Proteomes" id="UP000046176"/>
    </source>
</evidence>
<evidence type="ECO:0000256" key="1">
    <source>
        <dbReference type="ARBA" id="ARBA00004651"/>
    </source>
</evidence>
<name>A0A0T7FED1_NEOGA</name>
<keyword evidence="3" id="KW-1003">Cell membrane</keyword>
<evidence type="ECO:0000256" key="6">
    <source>
        <dbReference type="ARBA" id="ARBA00023136"/>
    </source>
</evidence>
<proteinExistence type="inferred from homology"/>
<reference evidence="8 9" key="1">
    <citation type="submission" date="2014-08" db="EMBL/GenBank/DDBJ databases">
        <authorList>
            <person name="Chen Y.-H."/>
        </authorList>
    </citation>
    <scope>NUCLEOTIDE SEQUENCE [LARGE SCALE GENOMIC DNA]</scope>
</reference>
<gene>
    <name evidence="8" type="ORF">NGAL_HAMBI1145_18020</name>
</gene>
<sequence>MHLDRKSANVNLGCTTDSRVVFIKRGPMALQSTTRSRLIIPALAPVYTSAHEIVETILRVTAGVLLVTHGFGKITNPFGAAGMVESLGFYPGVFWSPLLAATEFFGGILVAIGLFTRPASFAAMIVLLVTVYFHGIAQNQGLAGAEKSILWAAIFLFFALRGGNSQSVDARLGRTF</sequence>
<evidence type="ECO:0000313" key="8">
    <source>
        <dbReference type="EMBL" id="CDZ33375.1"/>
    </source>
</evidence>
<evidence type="ECO:0000256" key="2">
    <source>
        <dbReference type="ARBA" id="ARBA00006679"/>
    </source>
</evidence>
<dbReference type="PANTHER" id="PTHR33452">
    <property type="entry name" value="OXIDOREDUCTASE CATD-RELATED"/>
    <property type="match status" value="1"/>
</dbReference>
<feature type="transmembrane region" description="Helical" evidence="7">
    <location>
        <begin position="93"/>
        <end position="112"/>
    </location>
</feature>
<dbReference type="PANTHER" id="PTHR33452:SF1">
    <property type="entry name" value="INNER MEMBRANE PROTEIN YPHA-RELATED"/>
    <property type="match status" value="1"/>
</dbReference>
<evidence type="ECO:0000256" key="4">
    <source>
        <dbReference type="ARBA" id="ARBA00022692"/>
    </source>
</evidence>
<dbReference type="GO" id="GO:0005886">
    <property type="term" value="C:plasma membrane"/>
    <property type="evidence" value="ECO:0007669"/>
    <property type="project" value="UniProtKB-SubCell"/>
</dbReference>
<dbReference type="Proteomes" id="UP000046176">
    <property type="component" value="Unassembled WGS sequence"/>
</dbReference>
<comment type="similarity">
    <text evidence="2">Belongs to the DoxX family.</text>
</comment>
<dbReference type="EMBL" id="CCRH01000004">
    <property type="protein sequence ID" value="CDZ33375.1"/>
    <property type="molecule type" value="Genomic_DNA"/>
</dbReference>
<keyword evidence="5 7" id="KW-1133">Transmembrane helix</keyword>
<dbReference type="AlphaFoldDB" id="A0A0T7FED1"/>
<dbReference type="Pfam" id="PF07681">
    <property type="entry name" value="DoxX"/>
    <property type="match status" value="1"/>
</dbReference>
<keyword evidence="6 7" id="KW-0472">Membrane</keyword>